<dbReference type="EMBL" id="BAABDG010000002">
    <property type="protein sequence ID" value="GAA3887257.1"/>
    <property type="molecule type" value="Genomic_DNA"/>
</dbReference>
<organism evidence="1 2">
    <name type="scientific">Gibbsiella dentisursi</name>
    <dbReference type="NCBI Taxonomy" id="796890"/>
    <lineage>
        <taxon>Bacteria</taxon>
        <taxon>Pseudomonadati</taxon>
        <taxon>Pseudomonadota</taxon>
        <taxon>Gammaproteobacteria</taxon>
        <taxon>Enterobacterales</taxon>
        <taxon>Yersiniaceae</taxon>
        <taxon>Gibbsiella</taxon>
    </lineage>
</organism>
<protein>
    <submittedName>
        <fullName evidence="1">Uncharacterized protein</fullName>
    </submittedName>
</protein>
<reference evidence="2" key="1">
    <citation type="journal article" date="2019" name="Int. J. Syst. Evol. Microbiol.">
        <title>The Global Catalogue of Microorganisms (GCM) 10K type strain sequencing project: providing services to taxonomists for standard genome sequencing and annotation.</title>
        <authorList>
            <consortium name="The Broad Institute Genomics Platform"/>
            <consortium name="The Broad Institute Genome Sequencing Center for Infectious Disease"/>
            <person name="Wu L."/>
            <person name="Ma J."/>
        </authorList>
    </citation>
    <scope>NUCLEOTIDE SEQUENCE [LARGE SCALE GENOMIC DNA]</scope>
    <source>
        <strain evidence="2">JCM 17201</strain>
    </source>
</reference>
<evidence type="ECO:0000313" key="1">
    <source>
        <dbReference type="EMBL" id="GAA3887257.1"/>
    </source>
</evidence>
<evidence type="ECO:0000313" key="2">
    <source>
        <dbReference type="Proteomes" id="UP001499994"/>
    </source>
</evidence>
<proteinExistence type="predicted"/>
<gene>
    <name evidence="1" type="ORF">GCM10022405_11050</name>
</gene>
<sequence>MKGLEGMDADHYPFSLPSYPNARIYQFDETGVATVDYEETECFRLMRDFLNNYDRRLQQLLG</sequence>
<dbReference type="RefSeq" id="WP_147439825.1">
    <property type="nucleotide sequence ID" value="NZ_BAABDG010000002.1"/>
</dbReference>
<name>A0ABP7KU50_9GAMM</name>
<keyword evidence="2" id="KW-1185">Reference proteome</keyword>
<comment type="caution">
    <text evidence="1">The sequence shown here is derived from an EMBL/GenBank/DDBJ whole genome shotgun (WGS) entry which is preliminary data.</text>
</comment>
<dbReference type="Proteomes" id="UP001499994">
    <property type="component" value="Unassembled WGS sequence"/>
</dbReference>
<accession>A0ABP7KU50</accession>